<reference evidence="5 6" key="1">
    <citation type="journal article" date="2016" name="Nat. Commun.">
        <title>Thousands of microbial genomes shed light on interconnected biogeochemical processes in an aquifer system.</title>
        <authorList>
            <person name="Anantharaman K."/>
            <person name="Brown C.T."/>
            <person name="Hug L.A."/>
            <person name="Sharon I."/>
            <person name="Castelle C.J."/>
            <person name="Probst A.J."/>
            <person name="Thomas B.C."/>
            <person name="Singh A."/>
            <person name="Wilkins M.J."/>
            <person name="Karaoz U."/>
            <person name="Brodie E.L."/>
            <person name="Williams K.H."/>
            <person name="Hubbard S.S."/>
            <person name="Banfield J.F."/>
        </authorList>
    </citation>
    <scope>NUCLEOTIDE SEQUENCE [LARGE SCALE GENOMIC DNA]</scope>
</reference>
<dbReference type="GO" id="GO:0033567">
    <property type="term" value="P:DNA replication, Okazaki fragment processing"/>
    <property type="evidence" value="ECO:0007669"/>
    <property type="project" value="InterPro"/>
</dbReference>
<dbReference type="Pfam" id="PF02739">
    <property type="entry name" value="5_3_exonuc_N"/>
    <property type="match status" value="1"/>
</dbReference>
<keyword evidence="1" id="KW-0540">Nuclease</keyword>
<dbReference type="PANTHER" id="PTHR42646:SF2">
    <property type="entry name" value="5'-3' EXONUCLEASE FAMILY PROTEIN"/>
    <property type="match status" value="1"/>
</dbReference>
<dbReference type="GO" id="GO:0003677">
    <property type="term" value="F:DNA binding"/>
    <property type="evidence" value="ECO:0007669"/>
    <property type="project" value="UniProtKB-KW"/>
</dbReference>
<dbReference type="InterPro" id="IPR008918">
    <property type="entry name" value="HhH2"/>
</dbReference>
<dbReference type="EMBL" id="MEWG01000047">
    <property type="protein sequence ID" value="OGC76267.1"/>
    <property type="molecule type" value="Genomic_DNA"/>
</dbReference>
<evidence type="ECO:0000313" key="6">
    <source>
        <dbReference type="Proteomes" id="UP000176815"/>
    </source>
</evidence>
<dbReference type="InterPro" id="IPR029060">
    <property type="entry name" value="PIN-like_dom_sf"/>
</dbReference>
<comment type="caution">
    <text evidence="5">The sequence shown here is derived from an EMBL/GenBank/DDBJ whole genome shotgun (WGS) entry which is preliminary data.</text>
</comment>
<dbReference type="Proteomes" id="UP000176815">
    <property type="component" value="Unassembled WGS sequence"/>
</dbReference>
<evidence type="ECO:0000256" key="3">
    <source>
        <dbReference type="ARBA" id="ARBA00023125"/>
    </source>
</evidence>
<dbReference type="CDD" id="cd09859">
    <property type="entry name" value="PIN_53EXO"/>
    <property type="match status" value="1"/>
</dbReference>
<keyword evidence="3" id="KW-0238">DNA-binding</keyword>
<dbReference type="Gene3D" id="3.40.50.1010">
    <property type="entry name" value="5'-nuclease"/>
    <property type="match status" value="1"/>
</dbReference>
<dbReference type="CDD" id="cd09898">
    <property type="entry name" value="H3TH_53EXO"/>
    <property type="match status" value="1"/>
</dbReference>
<gene>
    <name evidence="5" type="ORF">A2619_02325</name>
</gene>
<dbReference type="Pfam" id="PF01367">
    <property type="entry name" value="5_3_exonuc"/>
    <property type="match status" value="1"/>
</dbReference>
<accession>A0A1F4X3L4</accession>
<dbReference type="PANTHER" id="PTHR42646">
    <property type="entry name" value="FLAP ENDONUCLEASE XNI"/>
    <property type="match status" value="1"/>
</dbReference>
<evidence type="ECO:0000313" key="5">
    <source>
        <dbReference type="EMBL" id="OGC76267.1"/>
    </source>
</evidence>
<dbReference type="InterPro" id="IPR036279">
    <property type="entry name" value="5-3_exonuclease_C_sf"/>
</dbReference>
<dbReference type="InterPro" id="IPR038969">
    <property type="entry name" value="FEN"/>
</dbReference>
<name>A0A1F4X3L4_UNCKA</name>
<dbReference type="InterPro" id="IPR020046">
    <property type="entry name" value="5-3_exonucl_a-hlix_arch_N"/>
</dbReference>
<dbReference type="GO" id="GO:0008409">
    <property type="term" value="F:5'-3' exonuclease activity"/>
    <property type="evidence" value="ECO:0007669"/>
    <property type="project" value="InterPro"/>
</dbReference>
<sequence>MILILDGNNIAFVCNTSQTLSSKKGFPTQAIYGFFESLYHYLDKFSHVDKVMIVFDGGHSIKRKKLYPAYKERDKIKDEEKIKQLHLQMPKIKEMLLCFPIDYFELHNTEADDVIAIFAQETKEQDVVIVSSDKDFYQLINEDVSIYNPVSIAKVRYLNSSNFKRVKGLRPCQWLDYRSMTGDSGDNIPGCFGVGEKTALSIMQKFGSYRAFRKAVMAGQYSPNKFERKAFDDLKSFELSKRLMDLKNTEMVDKPENISKNIKRGVLNKPKLKEIFKELDMREALNDIDSMLRLMPT</sequence>
<keyword evidence="2" id="KW-0378">Hydrolase</keyword>
<dbReference type="GO" id="GO:0017108">
    <property type="term" value="F:5'-flap endonuclease activity"/>
    <property type="evidence" value="ECO:0007669"/>
    <property type="project" value="InterPro"/>
</dbReference>
<dbReference type="AlphaFoldDB" id="A0A1F4X3L4"/>
<dbReference type="InterPro" id="IPR002421">
    <property type="entry name" value="5-3_exonuclease"/>
</dbReference>
<dbReference type="SUPFAM" id="SSF47807">
    <property type="entry name" value="5' to 3' exonuclease, C-terminal subdomain"/>
    <property type="match status" value="1"/>
</dbReference>
<evidence type="ECO:0000256" key="1">
    <source>
        <dbReference type="ARBA" id="ARBA00022722"/>
    </source>
</evidence>
<feature type="domain" description="5'-3' exonuclease" evidence="4">
    <location>
        <begin position="1"/>
        <end position="266"/>
    </location>
</feature>
<dbReference type="Gene3D" id="1.10.150.20">
    <property type="entry name" value="5' to 3' exonuclease, C-terminal subdomain"/>
    <property type="match status" value="1"/>
</dbReference>
<organism evidence="5 6">
    <name type="scientific">candidate division WWE3 bacterium RIFOXYD1_FULL_39_9</name>
    <dbReference type="NCBI Taxonomy" id="1802649"/>
    <lineage>
        <taxon>Bacteria</taxon>
        <taxon>Katanobacteria</taxon>
    </lineage>
</organism>
<dbReference type="SMART" id="SM00475">
    <property type="entry name" value="53EXOc"/>
    <property type="match status" value="1"/>
</dbReference>
<proteinExistence type="predicted"/>
<dbReference type="SUPFAM" id="SSF88723">
    <property type="entry name" value="PIN domain-like"/>
    <property type="match status" value="1"/>
</dbReference>
<protein>
    <recommendedName>
        <fullName evidence="4">5'-3' exonuclease domain-containing protein</fullName>
    </recommendedName>
</protein>
<dbReference type="InterPro" id="IPR020045">
    <property type="entry name" value="DNA_polI_H3TH"/>
</dbReference>
<evidence type="ECO:0000259" key="4">
    <source>
        <dbReference type="SMART" id="SM00475"/>
    </source>
</evidence>
<dbReference type="SMART" id="SM00279">
    <property type="entry name" value="HhH2"/>
    <property type="match status" value="1"/>
</dbReference>
<evidence type="ECO:0000256" key="2">
    <source>
        <dbReference type="ARBA" id="ARBA00022801"/>
    </source>
</evidence>